<keyword evidence="1" id="KW-0472">Membrane</keyword>
<protein>
    <recommendedName>
        <fullName evidence="4">Glycosyltransferase RgtA/B/C/D-like domain-containing protein</fullName>
    </recommendedName>
</protein>
<evidence type="ECO:0000313" key="3">
    <source>
        <dbReference type="Proteomes" id="UP000287857"/>
    </source>
</evidence>
<accession>A0A430A1K3</accession>
<dbReference type="InterPro" id="IPR045691">
    <property type="entry name" value="DUF6056"/>
</dbReference>
<dbReference type="AlphaFoldDB" id="A0A430A1K3"/>
<keyword evidence="1" id="KW-1133">Transmembrane helix</keyword>
<feature type="transmembrane region" description="Helical" evidence="1">
    <location>
        <begin position="12"/>
        <end position="31"/>
    </location>
</feature>
<feature type="transmembrane region" description="Helical" evidence="1">
    <location>
        <begin position="295"/>
        <end position="314"/>
    </location>
</feature>
<name>A0A430A1K3_9ENTE</name>
<comment type="caution">
    <text evidence="2">The sequence shown here is derived from an EMBL/GenBank/DDBJ whole genome shotgun (WGS) entry which is preliminary data.</text>
</comment>
<proteinExistence type="predicted"/>
<feature type="transmembrane region" description="Helical" evidence="1">
    <location>
        <begin position="265"/>
        <end position="286"/>
    </location>
</feature>
<dbReference type="Pfam" id="PF19528">
    <property type="entry name" value="DUF6056"/>
    <property type="match status" value="1"/>
</dbReference>
<dbReference type="EMBL" id="NGJS01000002">
    <property type="protein sequence ID" value="RSU00276.1"/>
    <property type="molecule type" value="Genomic_DNA"/>
</dbReference>
<organism evidence="2 3">
    <name type="scientific">Vagococcus vulneris</name>
    <dbReference type="NCBI Taxonomy" id="1977869"/>
    <lineage>
        <taxon>Bacteria</taxon>
        <taxon>Bacillati</taxon>
        <taxon>Bacillota</taxon>
        <taxon>Bacilli</taxon>
        <taxon>Lactobacillales</taxon>
        <taxon>Enterococcaceae</taxon>
        <taxon>Vagococcus</taxon>
    </lineage>
</organism>
<feature type="transmembrane region" description="Helical" evidence="1">
    <location>
        <begin position="224"/>
        <end position="245"/>
    </location>
</feature>
<reference evidence="2 3" key="1">
    <citation type="submission" date="2017-05" db="EMBL/GenBank/DDBJ databases">
        <title>Vagococcus spp. assemblies.</title>
        <authorList>
            <person name="Gulvik C.A."/>
        </authorList>
    </citation>
    <scope>NUCLEOTIDE SEQUENCE [LARGE SCALE GENOMIC DNA]</scope>
    <source>
        <strain evidence="2 3">SS1995</strain>
    </source>
</reference>
<keyword evidence="1" id="KW-0812">Transmembrane</keyword>
<evidence type="ECO:0000313" key="2">
    <source>
        <dbReference type="EMBL" id="RSU00276.1"/>
    </source>
</evidence>
<feature type="transmembrane region" description="Helical" evidence="1">
    <location>
        <begin position="148"/>
        <end position="168"/>
    </location>
</feature>
<evidence type="ECO:0000256" key="1">
    <source>
        <dbReference type="SAM" id="Phobius"/>
    </source>
</evidence>
<keyword evidence="3" id="KW-1185">Reference proteome</keyword>
<sequence>MLVIKNKYHIIELCTLICLIFFFFILNYYTWYGVDDLFYKFFITGQFTPENSTSIKSLSEFIISQRNHYLIMNGRIMAHVLLQFVMQFNKLFFDSLNTVVILMISYLIPSISSNIANEIVLKKYPSLLSMIICLWLIFMQTAEMSTTYFWVSGSINYVWGALFGLILVKIMLSQQKHYLLIGFLSFFVGNYSENNGPGFIFFASMIYIVLMIQRTDRFLYVKPLISIISGFVGFMVLMFAPRTMARGNSGVSFQYVIANLSKVTTMLIDSNLLVYLFLLFSTLWLIKDKENIKNVIILLTVFICHIFTVLPLIFSPEIYYRSFFGSQIILYIAVIFMIDIYNNNFDFISLEKNKILCIILVFSFLSFWPSYKSVKEVSKQTDEIIVDVMNQKKKGKENVTVANPTNLFPDKRTYVKGVSDDKNGYLNIWTAKYFGVKTISADPKKTSKLNTNRLHYHHIEAVNDNYMDMKRWQIEK</sequence>
<dbReference type="RefSeq" id="WP_125983228.1">
    <property type="nucleotide sequence ID" value="NZ_NGJS01000002.1"/>
</dbReference>
<feature type="transmembrane region" description="Helical" evidence="1">
    <location>
        <begin position="124"/>
        <end position="142"/>
    </location>
</feature>
<feature type="transmembrane region" description="Helical" evidence="1">
    <location>
        <begin position="91"/>
        <end position="112"/>
    </location>
</feature>
<evidence type="ECO:0008006" key="4">
    <source>
        <dbReference type="Google" id="ProtNLM"/>
    </source>
</evidence>
<dbReference type="Proteomes" id="UP000287857">
    <property type="component" value="Unassembled WGS sequence"/>
</dbReference>
<gene>
    <name evidence="2" type="ORF">CBF37_02975</name>
</gene>
<feature type="transmembrane region" description="Helical" evidence="1">
    <location>
        <begin position="320"/>
        <end position="341"/>
    </location>
</feature>
<dbReference type="OrthoDB" id="1661582at2"/>